<dbReference type="AlphaFoldDB" id="A0A6A4IBR0"/>
<reference evidence="2" key="1">
    <citation type="journal article" date="2019" name="Environ. Microbiol.">
        <title>Fungal ecological strategies reflected in gene transcription - a case study of two litter decomposers.</title>
        <authorList>
            <person name="Barbi F."/>
            <person name="Kohler A."/>
            <person name="Barry K."/>
            <person name="Baskaran P."/>
            <person name="Daum C."/>
            <person name="Fauchery L."/>
            <person name="Ihrmark K."/>
            <person name="Kuo A."/>
            <person name="LaButti K."/>
            <person name="Lipzen A."/>
            <person name="Morin E."/>
            <person name="Grigoriev I.V."/>
            <person name="Henrissat B."/>
            <person name="Lindahl B."/>
            <person name="Martin F."/>
        </authorList>
    </citation>
    <scope>NUCLEOTIDE SEQUENCE</scope>
    <source>
        <strain evidence="2">JB14</strain>
    </source>
</reference>
<gene>
    <name evidence="2" type="ORF">BT96DRAFT_150561</name>
</gene>
<dbReference type="Proteomes" id="UP000799118">
    <property type="component" value="Unassembled WGS sequence"/>
</dbReference>
<keyword evidence="3" id="KW-1185">Reference proteome</keyword>
<accession>A0A6A4IBR0</accession>
<name>A0A6A4IBR0_9AGAR</name>
<proteinExistence type="predicted"/>
<evidence type="ECO:0000313" key="3">
    <source>
        <dbReference type="Proteomes" id="UP000799118"/>
    </source>
</evidence>
<evidence type="ECO:0000313" key="2">
    <source>
        <dbReference type="EMBL" id="KAE9407223.1"/>
    </source>
</evidence>
<evidence type="ECO:0000256" key="1">
    <source>
        <dbReference type="SAM" id="Coils"/>
    </source>
</evidence>
<protein>
    <submittedName>
        <fullName evidence="2">Uncharacterized protein</fullName>
    </submittedName>
</protein>
<organism evidence="2 3">
    <name type="scientific">Gymnopus androsaceus JB14</name>
    <dbReference type="NCBI Taxonomy" id="1447944"/>
    <lineage>
        <taxon>Eukaryota</taxon>
        <taxon>Fungi</taxon>
        <taxon>Dikarya</taxon>
        <taxon>Basidiomycota</taxon>
        <taxon>Agaricomycotina</taxon>
        <taxon>Agaricomycetes</taxon>
        <taxon>Agaricomycetidae</taxon>
        <taxon>Agaricales</taxon>
        <taxon>Marasmiineae</taxon>
        <taxon>Omphalotaceae</taxon>
        <taxon>Gymnopus</taxon>
    </lineage>
</organism>
<dbReference type="EMBL" id="ML769397">
    <property type="protein sequence ID" value="KAE9407223.1"/>
    <property type="molecule type" value="Genomic_DNA"/>
</dbReference>
<sequence length="114" mass="13304">MSQYLSQNRIEEPIWLEPTELAFLREQAESLEAQISELTRQTDAKLAELATFRNILSPVRRIPVEILSKIFQLACHPKRWYFQFQACRCLIHAQPYQCVHGLEKSRSCDSPTLV</sequence>
<keyword evidence="1" id="KW-0175">Coiled coil</keyword>
<feature type="coiled-coil region" evidence="1">
    <location>
        <begin position="21"/>
        <end position="48"/>
    </location>
</feature>